<organism evidence="9 10">
    <name type="scientific">Ferrovibrio xuzhouensis</name>
    <dbReference type="NCBI Taxonomy" id="1576914"/>
    <lineage>
        <taxon>Bacteria</taxon>
        <taxon>Pseudomonadati</taxon>
        <taxon>Pseudomonadota</taxon>
        <taxon>Alphaproteobacteria</taxon>
        <taxon>Rhodospirillales</taxon>
        <taxon>Rhodospirillaceae</taxon>
        <taxon>Ferrovibrio</taxon>
    </lineage>
</organism>
<dbReference type="Pfam" id="PF00462">
    <property type="entry name" value="Glutaredoxin"/>
    <property type="match status" value="1"/>
</dbReference>
<dbReference type="EMBL" id="JBHRYJ010000002">
    <property type="protein sequence ID" value="MFC3676379.1"/>
    <property type="molecule type" value="Genomic_DNA"/>
</dbReference>
<dbReference type="PROSITE" id="PS51354">
    <property type="entry name" value="GLUTAREDOXIN_2"/>
    <property type="match status" value="1"/>
</dbReference>
<evidence type="ECO:0000256" key="4">
    <source>
        <dbReference type="ARBA" id="ARBA00022982"/>
    </source>
</evidence>
<dbReference type="InterPro" id="IPR014025">
    <property type="entry name" value="Glutaredoxin_subgr"/>
</dbReference>
<feature type="domain" description="Glutaredoxin" evidence="8">
    <location>
        <begin position="7"/>
        <end position="67"/>
    </location>
</feature>
<protein>
    <recommendedName>
        <fullName evidence="7">Glutaredoxin</fullName>
    </recommendedName>
</protein>
<dbReference type="InterPro" id="IPR011900">
    <property type="entry name" value="GRX_bact"/>
</dbReference>
<evidence type="ECO:0000313" key="10">
    <source>
        <dbReference type="Proteomes" id="UP001595711"/>
    </source>
</evidence>
<dbReference type="InterPro" id="IPR011767">
    <property type="entry name" value="GLR_AS"/>
</dbReference>
<gene>
    <name evidence="9" type="primary">grxC</name>
    <name evidence="9" type="ORF">ACFOOQ_12555</name>
</gene>
<dbReference type="InterPro" id="IPR036249">
    <property type="entry name" value="Thioredoxin-like_sf"/>
</dbReference>
<keyword evidence="4 7" id="KW-0249">Electron transport</keyword>
<evidence type="ECO:0000256" key="7">
    <source>
        <dbReference type="RuleBase" id="RU364065"/>
    </source>
</evidence>
<comment type="function">
    <text evidence="1 7">Has a glutathione-disulfide oxidoreductase activity in the presence of NADPH and glutathione reductase. Reduces low molecular weight disulfides and proteins.</text>
</comment>
<dbReference type="NCBIfam" id="TIGR02181">
    <property type="entry name" value="GRX_bact"/>
    <property type="match status" value="1"/>
</dbReference>
<dbReference type="PRINTS" id="PR00160">
    <property type="entry name" value="GLUTAREDOXIN"/>
</dbReference>
<dbReference type="PANTHER" id="PTHR45694">
    <property type="entry name" value="GLUTAREDOXIN 2"/>
    <property type="match status" value="1"/>
</dbReference>
<dbReference type="RefSeq" id="WP_379726881.1">
    <property type="nucleotide sequence ID" value="NZ_JBHRYJ010000002.1"/>
</dbReference>
<dbReference type="Gene3D" id="3.40.30.10">
    <property type="entry name" value="Glutaredoxin"/>
    <property type="match status" value="1"/>
</dbReference>
<keyword evidence="5" id="KW-1015">Disulfide bond</keyword>
<proteinExistence type="inferred from homology"/>
<keyword evidence="7" id="KW-0963">Cytoplasm</keyword>
<evidence type="ECO:0000256" key="6">
    <source>
        <dbReference type="ARBA" id="ARBA00023284"/>
    </source>
</evidence>
<evidence type="ECO:0000256" key="5">
    <source>
        <dbReference type="ARBA" id="ARBA00023157"/>
    </source>
</evidence>
<dbReference type="SUPFAM" id="SSF52833">
    <property type="entry name" value="Thioredoxin-like"/>
    <property type="match status" value="1"/>
</dbReference>
<comment type="caution">
    <text evidence="9">The sequence shown here is derived from an EMBL/GenBank/DDBJ whole genome shotgun (WGS) entry which is preliminary data.</text>
</comment>
<keyword evidence="3 7" id="KW-0813">Transport</keyword>
<evidence type="ECO:0000256" key="2">
    <source>
        <dbReference type="ARBA" id="ARBA00007787"/>
    </source>
</evidence>
<evidence type="ECO:0000256" key="3">
    <source>
        <dbReference type="ARBA" id="ARBA00022448"/>
    </source>
</evidence>
<evidence type="ECO:0000259" key="8">
    <source>
        <dbReference type="Pfam" id="PF00462"/>
    </source>
</evidence>
<dbReference type="InterPro" id="IPR002109">
    <property type="entry name" value="Glutaredoxin"/>
</dbReference>
<dbReference type="PANTHER" id="PTHR45694:SF18">
    <property type="entry name" value="GLUTAREDOXIN-1-RELATED"/>
    <property type="match status" value="1"/>
</dbReference>
<reference evidence="10" key="1">
    <citation type="journal article" date="2019" name="Int. J. Syst. Evol. Microbiol.">
        <title>The Global Catalogue of Microorganisms (GCM) 10K type strain sequencing project: providing services to taxonomists for standard genome sequencing and annotation.</title>
        <authorList>
            <consortium name="The Broad Institute Genomics Platform"/>
            <consortium name="The Broad Institute Genome Sequencing Center for Infectious Disease"/>
            <person name="Wu L."/>
            <person name="Ma J."/>
        </authorList>
    </citation>
    <scope>NUCLEOTIDE SEQUENCE [LARGE SCALE GENOMIC DNA]</scope>
    <source>
        <strain evidence="10">KCTC 42182</strain>
    </source>
</reference>
<comment type="similarity">
    <text evidence="2 7">Belongs to the glutaredoxin family.</text>
</comment>
<name>A0ABV7VFU6_9PROT</name>
<keyword evidence="6 7" id="KW-0676">Redox-active center</keyword>
<evidence type="ECO:0000313" key="9">
    <source>
        <dbReference type="EMBL" id="MFC3676379.1"/>
    </source>
</evidence>
<dbReference type="PROSITE" id="PS00195">
    <property type="entry name" value="GLUTAREDOXIN_1"/>
    <property type="match status" value="1"/>
</dbReference>
<keyword evidence="10" id="KW-1185">Reference proteome</keyword>
<accession>A0ABV7VFU6</accession>
<dbReference type="CDD" id="cd03418">
    <property type="entry name" value="GRX_GRXb_1_3_like"/>
    <property type="match status" value="1"/>
</dbReference>
<sequence length="90" mass="9971">MSKPNDIVIYTTFMCPYCARAKSLLEKKGQSYTEIDVSYDAAQREEMTKKAGGKRTVPQIWINGQHVGGSDDLYALDRAGKLDPMLNAVA</sequence>
<dbReference type="Proteomes" id="UP001595711">
    <property type="component" value="Unassembled WGS sequence"/>
</dbReference>
<evidence type="ECO:0000256" key="1">
    <source>
        <dbReference type="ARBA" id="ARBA00002549"/>
    </source>
</evidence>